<organism evidence="1 2">
    <name type="scientific">Eretmocerus hayati</name>
    <dbReference type="NCBI Taxonomy" id="131215"/>
    <lineage>
        <taxon>Eukaryota</taxon>
        <taxon>Metazoa</taxon>
        <taxon>Ecdysozoa</taxon>
        <taxon>Arthropoda</taxon>
        <taxon>Hexapoda</taxon>
        <taxon>Insecta</taxon>
        <taxon>Pterygota</taxon>
        <taxon>Neoptera</taxon>
        <taxon>Endopterygota</taxon>
        <taxon>Hymenoptera</taxon>
        <taxon>Apocrita</taxon>
        <taxon>Proctotrupomorpha</taxon>
        <taxon>Chalcidoidea</taxon>
        <taxon>Aphelinidae</taxon>
        <taxon>Aphelininae</taxon>
        <taxon>Eretmocerus</taxon>
    </lineage>
</organism>
<reference evidence="1" key="1">
    <citation type="submission" date="2023-04" db="EMBL/GenBank/DDBJ databases">
        <title>A chromosome-level genome assembly of the parasitoid wasp Eretmocerus hayati.</title>
        <authorList>
            <person name="Zhong Y."/>
            <person name="Liu S."/>
            <person name="Liu Y."/>
        </authorList>
    </citation>
    <scope>NUCLEOTIDE SEQUENCE</scope>
    <source>
        <strain evidence="1">ZJU_SS_LIU_2023</strain>
    </source>
</reference>
<evidence type="ECO:0000313" key="1">
    <source>
        <dbReference type="EMBL" id="KAJ8675134.1"/>
    </source>
</evidence>
<proteinExistence type="predicted"/>
<gene>
    <name evidence="1" type="ORF">QAD02_010920</name>
</gene>
<name>A0ACC2NVK6_9HYME</name>
<dbReference type="EMBL" id="CM056742">
    <property type="protein sequence ID" value="KAJ8675134.1"/>
    <property type="molecule type" value="Genomic_DNA"/>
</dbReference>
<sequence length="470" mass="54047">MDLIGLVVICTMISIATSDSTSEYDPSLKHIVDYMENNLSTYQVTVTFTSAKELGNLGSKIVESITDEFSSVLIDESVFEEIPAVKSLNNLWRRAIYQSKLKVVVMEVSHNRNILQELDSAIFFLMEYSPLVRGQCIIFLINGNGQSLEPFLRHAWSRDFLDLTVVEWVNTTQTWTLATTEILNSEVLIHLFNPFQDKYTKDKLSNTTDILPHKTRDLHGYHFYAISSGAPGFNFRKRYKKSDVESMEHLMDTLNFTLTYEGVNGSEDSKVLLADLYRPNASREHPVDFILSLVCLKPPDNSAEDISAFMNELVQYLPLFVDRYSFKEFHFLVLQEKISELRISLNFLTTFVTLSAMGLIFVLSSRVMRFNKKIWSPVKIARALMGGTLESRRQMKLVEKILSTTLYFVSIVIMTMTSDELIKMSVSKREVLQCTTFEELVDSKMRLLTDKITSDYLLLFEKKYPKLQKI</sequence>
<protein>
    <submittedName>
        <fullName evidence="1">Uncharacterized protein</fullName>
    </submittedName>
</protein>
<keyword evidence="2" id="KW-1185">Reference proteome</keyword>
<evidence type="ECO:0000313" key="2">
    <source>
        <dbReference type="Proteomes" id="UP001239111"/>
    </source>
</evidence>
<accession>A0ACC2NVK6</accession>
<dbReference type="Proteomes" id="UP001239111">
    <property type="component" value="Chromosome 2"/>
</dbReference>
<comment type="caution">
    <text evidence="1">The sequence shown here is derived from an EMBL/GenBank/DDBJ whole genome shotgun (WGS) entry which is preliminary data.</text>
</comment>